<dbReference type="EMBL" id="AGSI01000021">
    <property type="protein sequence ID" value="EIE18991.1"/>
    <property type="molecule type" value="Genomic_DNA"/>
</dbReference>
<keyword evidence="3" id="KW-1185">Reference proteome</keyword>
<comment type="caution">
    <text evidence="2">The sequence shown here is derived from an EMBL/GenBank/DDBJ whole genome shotgun (WGS) entry which is preliminary data.</text>
</comment>
<dbReference type="AlphaFoldDB" id="I0YKS2"/>
<evidence type="ECO:0000313" key="3">
    <source>
        <dbReference type="Proteomes" id="UP000007264"/>
    </source>
</evidence>
<organism evidence="2 3">
    <name type="scientific">Coccomyxa subellipsoidea (strain C-169)</name>
    <name type="common">Green microalga</name>
    <dbReference type="NCBI Taxonomy" id="574566"/>
    <lineage>
        <taxon>Eukaryota</taxon>
        <taxon>Viridiplantae</taxon>
        <taxon>Chlorophyta</taxon>
        <taxon>core chlorophytes</taxon>
        <taxon>Trebouxiophyceae</taxon>
        <taxon>Trebouxiophyceae incertae sedis</taxon>
        <taxon>Coccomyxaceae</taxon>
        <taxon>Coccomyxa</taxon>
        <taxon>Coccomyxa subellipsoidea</taxon>
    </lineage>
</organism>
<dbReference type="RefSeq" id="XP_005643535.1">
    <property type="nucleotide sequence ID" value="XM_005643478.1"/>
</dbReference>
<gene>
    <name evidence="2" type="ORF">COCSUDRAFT_54833</name>
</gene>
<name>I0YKS2_COCSC</name>
<accession>I0YKS2</accession>
<sequence>MKVLAVALWGAAILALASTVYAAETKEGRKILQYPRYGQSIGGAAVDNNVGWSNADANGYSVVEGVTCAAGEVVCHGRAECVNLLDNLLYCGSCSNSCDSFSQVCSNAVCVCKAGLSPCATYGGRCLDADSCPKGPSTMSNENNLVDVNTQFLGTNPSDMISQIMG</sequence>
<evidence type="ECO:0000313" key="2">
    <source>
        <dbReference type="EMBL" id="EIE18991.1"/>
    </source>
</evidence>
<evidence type="ECO:0000256" key="1">
    <source>
        <dbReference type="SAM" id="SignalP"/>
    </source>
</evidence>
<feature type="chain" id="PRO_5003636429" evidence="1">
    <location>
        <begin position="23"/>
        <end position="166"/>
    </location>
</feature>
<keyword evidence="1" id="KW-0732">Signal</keyword>
<dbReference type="GeneID" id="17036941"/>
<dbReference type="KEGG" id="csl:COCSUDRAFT_54833"/>
<protein>
    <submittedName>
        <fullName evidence="2">Uncharacterized protein</fullName>
    </submittedName>
</protein>
<dbReference type="OrthoDB" id="10352292at2759"/>
<feature type="signal peptide" evidence="1">
    <location>
        <begin position="1"/>
        <end position="22"/>
    </location>
</feature>
<proteinExistence type="predicted"/>
<dbReference type="Proteomes" id="UP000007264">
    <property type="component" value="Unassembled WGS sequence"/>
</dbReference>
<reference evidence="2 3" key="1">
    <citation type="journal article" date="2012" name="Genome Biol.">
        <title>The genome of the polar eukaryotic microalga coccomyxa subellipsoidea reveals traits of cold adaptation.</title>
        <authorList>
            <person name="Blanc G."/>
            <person name="Agarkova I."/>
            <person name="Grimwood J."/>
            <person name="Kuo A."/>
            <person name="Brueggeman A."/>
            <person name="Dunigan D."/>
            <person name="Gurnon J."/>
            <person name="Ladunga I."/>
            <person name="Lindquist E."/>
            <person name="Lucas S."/>
            <person name="Pangilinan J."/>
            <person name="Proschold T."/>
            <person name="Salamov A."/>
            <person name="Schmutz J."/>
            <person name="Weeks D."/>
            <person name="Yamada T."/>
            <person name="Claverie J.M."/>
            <person name="Grigoriev I."/>
            <person name="Van Etten J."/>
            <person name="Lomsadze A."/>
            <person name="Borodovsky M."/>
        </authorList>
    </citation>
    <scope>NUCLEOTIDE SEQUENCE [LARGE SCALE GENOMIC DNA]</scope>
    <source>
        <strain evidence="2 3">C-169</strain>
    </source>
</reference>